<organism evidence="1 2">
    <name type="scientific">Orbilia blumenaviensis</name>
    <dbReference type="NCBI Taxonomy" id="1796055"/>
    <lineage>
        <taxon>Eukaryota</taxon>
        <taxon>Fungi</taxon>
        <taxon>Dikarya</taxon>
        <taxon>Ascomycota</taxon>
        <taxon>Pezizomycotina</taxon>
        <taxon>Orbiliomycetes</taxon>
        <taxon>Orbiliales</taxon>
        <taxon>Orbiliaceae</taxon>
        <taxon>Orbilia</taxon>
    </lineage>
</organism>
<evidence type="ECO:0000313" key="1">
    <source>
        <dbReference type="EMBL" id="KAK6353840.1"/>
    </source>
</evidence>
<comment type="caution">
    <text evidence="1">The sequence shown here is derived from an EMBL/GenBank/DDBJ whole genome shotgun (WGS) entry which is preliminary data.</text>
</comment>
<dbReference type="Proteomes" id="UP001373714">
    <property type="component" value="Unassembled WGS sequence"/>
</dbReference>
<proteinExistence type="predicted"/>
<dbReference type="EMBL" id="JAVHNS010000005">
    <property type="protein sequence ID" value="KAK6353840.1"/>
    <property type="molecule type" value="Genomic_DNA"/>
</dbReference>
<reference evidence="1 2" key="1">
    <citation type="submission" date="2019-10" db="EMBL/GenBank/DDBJ databases">
        <authorList>
            <person name="Palmer J.M."/>
        </authorList>
    </citation>
    <scope>NUCLEOTIDE SEQUENCE [LARGE SCALE GENOMIC DNA]</scope>
    <source>
        <strain evidence="1 2">TWF730</strain>
    </source>
</reference>
<keyword evidence="2" id="KW-1185">Reference proteome</keyword>
<evidence type="ECO:0000313" key="2">
    <source>
        <dbReference type="Proteomes" id="UP001373714"/>
    </source>
</evidence>
<dbReference type="AlphaFoldDB" id="A0AAV9V4U8"/>
<protein>
    <submittedName>
        <fullName evidence="1">Uncharacterized protein</fullName>
    </submittedName>
</protein>
<sequence>MDLKASLETLPFELKEQIFEYIVSPGPSVNIIIRDTAALEEEDHFNILPRNPPHNFARRKCSPKHSTPLDSIACRRQCLNRNYKVPERQVFGQRTFGLSVIYQLSPIPANILCLSKSIQAVISSLWERLCRPIRDLLNQHITLQGKYNFRECGSYQIIWYTDFLAGKYSPEAEDLFKNRCRFIFDLDVTRSLYATWSTMPPEMRERVRSIVFARDMAPDTVVVTKAFPNLDTVGVMMGDHRQIPDWALWLLTHNRKREDGLRLELLETGHGLQVGESGKCVRLPILDPVTTGPEGAPRRYQIPGKGFGFQYQLDRMPQKDAHDRGRYVFNTFKKTEDCYYQGRKTAEEVVYVAELILLSKRWRSGMHTR</sequence>
<gene>
    <name evidence="1" type="ORF">TWF730_008263</name>
</gene>
<accession>A0AAV9V4U8</accession>
<name>A0AAV9V4U8_9PEZI</name>